<gene>
    <name evidence="5" type="ORF">NMOB1V02_LOCUS8290</name>
</gene>
<dbReference type="PANTHER" id="PTHR11552:SF227">
    <property type="entry name" value="GLUCOSE DEHYDROGENASE [FAD, QUINONE]-LIKE PROTEIN"/>
    <property type="match status" value="1"/>
</dbReference>
<sequence>MSFIVFSYVWKPCHNSSQTSDFSCFTQVVIFKKYGVSGRAVVVGVANRTASGFKHHNSIFGVHAFIFGGGSGGSVLASRLSEDPDVRVLLLEAGSNEVEEPLAEIPALTSFLQRSDFDWKTKSEPGDGFCLAMSKKRCSWPRGKVLGGSSTLGNMIYTRGNKKDFDKWAQMGNTGWDFESVLPYFLKSEDNRNRFKAADKKFHSQDGYLTVSDPAFKSPLTLSFMASAAEMGYQIRDVNAENQTGFMLIQSTIRDGRRLSIAKAFLGPASGKENLQLSLNSLVTKLRFNSKKTKVIGVSYVKNGTTLSARAKGEIIISAGAVGTPGILLRSGIGPADHLEAMKIPVVRDAPVGKNLQDHIGICAMTFLAPNARGSSSNSNETDLRAEIFKFLNHGKGSMTSSGIEAIAFVNSKFADASEDFPDLQFQFIPGGVHVWKKWFTPLRSKRQWAVCSTLLRPESRGEIRLKSRNSKADLIILPNYFNSSKDLEILVDSFRIMFNLSQTAAFASVGSSPYEMPFPGCEELALFSDDYFRCFLRHAAQSMHDPVGTAKMGPKNDSTAVVDSKLR</sequence>
<dbReference type="Pfam" id="PF05199">
    <property type="entry name" value="GMC_oxred_C"/>
    <property type="match status" value="1"/>
</dbReference>
<dbReference type="PANTHER" id="PTHR11552">
    <property type="entry name" value="GLUCOSE-METHANOL-CHOLINE GMC OXIDOREDUCTASE"/>
    <property type="match status" value="1"/>
</dbReference>
<dbReference type="Proteomes" id="UP000678499">
    <property type="component" value="Unassembled WGS sequence"/>
</dbReference>
<dbReference type="SUPFAM" id="SSF54373">
    <property type="entry name" value="FAD-linked reductases, C-terminal domain"/>
    <property type="match status" value="1"/>
</dbReference>
<keyword evidence="2" id="KW-0285">Flavoprotein</keyword>
<name>A0A7R9BUU0_9CRUS</name>
<dbReference type="Gene3D" id="3.30.560.10">
    <property type="entry name" value="Glucose Oxidase, domain 3"/>
    <property type="match status" value="1"/>
</dbReference>
<accession>A0A7R9BUU0</accession>
<keyword evidence="2" id="KW-0274">FAD</keyword>
<protein>
    <recommendedName>
        <fullName evidence="4">Glucose-methanol-choline oxidoreductase N-terminal domain-containing protein</fullName>
    </recommendedName>
</protein>
<evidence type="ECO:0000259" key="4">
    <source>
        <dbReference type="PROSITE" id="PS00624"/>
    </source>
</evidence>
<dbReference type="EMBL" id="OA884317">
    <property type="protein sequence ID" value="CAD7280632.1"/>
    <property type="molecule type" value="Genomic_DNA"/>
</dbReference>
<evidence type="ECO:0000256" key="2">
    <source>
        <dbReference type="PIRSR" id="PIRSR000137-2"/>
    </source>
</evidence>
<dbReference type="InterPro" id="IPR007867">
    <property type="entry name" value="GMC_OxRtase_C"/>
</dbReference>
<reference evidence="5" key="1">
    <citation type="submission" date="2020-11" db="EMBL/GenBank/DDBJ databases">
        <authorList>
            <person name="Tran Van P."/>
        </authorList>
    </citation>
    <scope>NUCLEOTIDE SEQUENCE</scope>
</reference>
<organism evidence="5">
    <name type="scientific">Notodromas monacha</name>
    <dbReference type="NCBI Taxonomy" id="399045"/>
    <lineage>
        <taxon>Eukaryota</taxon>
        <taxon>Metazoa</taxon>
        <taxon>Ecdysozoa</taxon>
        <taxon>Arthropoda</taxon>
        <taxon>Crustacea</taxon>
        <taxon>Oligostraca</taxon>
        <taxon>Ostracoda</taxon>
        <taxon>Podocopa</taxon>
        <taxon>Podocopida</taxon>
        <taxon>Cypridocopina</taxon>
        <taxon>Cypridoidea</taxon>
        <taxon>Cyprididae</taxon>
        <taxon>Notodromas</taxon>
    </lineage>
</organism>
<dbReference type="InterPro" id="IPR036188">
    <property type="entry name" value="FAD/NAD-bd_sf"/>
</dbReference>
<dbReference type="InterPro" id="IPR012132">
    <property type="entry name" value="GMC_OxRdtase"/>
</dbReference>
<feature type="binding site" evidence="2">
    <location>
        <position position="283"/>
    </location>
    <ligand>
        <name>FAD</name>
        <dbReference type="ChEBI" id="CHEBI:57692"/>
    </ligand>
</feature>
<feature type="domain" description="Glucose-methanol-choline oxidoreductase N-terminal" evidence="4">
    <location>
        <begin position="320"/>
        <end position="334"/>
    </location>
</feature>
<dbReference type="GO" id="GO:0050660">
    <property type="term" value="F:flavin adenine dinucleotide binding"/>
    <property type="evidence" value="ECO:0007669"/>
    <property type="project" value="InterPro"/>
</dbReference>
<proteinExistence type="inferred from homology"/>
<dbReference type="PIRSF" id="PIRSF000137">
    <property type="entry name" value="Alcohol_oxidase"/>
    <property type="match status" value="1"/>
</dbReference>
<comment type="cofactor">
    <cofactor evidence="2">
        <name>FAD</name>
        <dbReference type="ChEBI" id="CHEBI:57692"/>
    </cofactor>
</comment>
<evidence type="ECO:0000256" key="1">
    <source>
        <dbReference type="ARBA" id="ARBA00010790"/>
    </source>
</evidence>
<dbReference type="SUPFAM" id="SSF51905">
    <property type="entry name" value="FAD/NAD(P)-binding domain"/>
    <property type="match status" value="1"/>
</dbReference>
<dbReference type="GO" id="GO:0016614">
    <property type="term" value="F:oxidoreductase activity, acting on CH-OH group of donors"/>
    <property type="evidence" value="ECO:0007669"/>
    <property type="project" value="InterPro"/>
</dbReference>
<comment type="similarity">
    <text evidence="1">Belongs to the GMC oxidoreductase family.</text>
</comment>
<dbReference type="EMBL" id="CAJPEX010002280">
    <property type="protein sequence ID" value="CAG0920784.1"/>
    <property type="molecule type" value="Genomic_DNA"/>
</dbReference>
<dbReference type="PROSITE" id="PS00624">
    <property type="entry name" value="GMC_OXRED_2"/>
    <property type="match status" value="1"/>
</dbReference>
<dbReference type="OrthoDB" id="269227at2759"/>
<evidence type="ECO:0000313" key="6">
    <source>
        <dbReference type="Proteomes" id="UP000678499"/>
    </source>
</evidence>
<dbReference type="AlphaFoldDB" id="A0A7R9BUU0"/>
<evidence type="ECO:0000313" key="5">
    <source>
        <dbReference type="EMBL" id="CAD7280632.1"/>
    </source>
</evidence>
<keyword evidence="6" id="KW-1185">Reference proteome</keyword>
<feature type="binding site" evidence="2">
    <location>
        <position position="145"/>
    </location>
    <ligand>
        <name>FAD</name>
        <dbReference type="ChEBI" id="CHEBI:57692"/>
    </ligand>
</feature>
<dbReference type="InterPro" id="IPR000172">
    <property type="entry name" value="GMC_OxRdtase_N"/>
</dbReference>
<feature type="region of interest" description="Disordered" evidence="3">
    <location>
        <begin position="547"/>
        <end position="568"/>
    </location>
</feature>
<dbReference type="Pfam" id="PF00732">
    <property type="entry name" value="GMC_oxred_N"/>
    <property type="match status" value="1"/>
</dbReference>
<evidence type="ECO:0000256" key="3">
    <source>
        <dbReference type="SAM" id="MobiDB-lite"/>
    </source>
</evidence>
<dbReference type="Gene3D" id="3.50.50.60">
    <property type="entry name" value="FAD/NAD(P)-binding domain"/>
    <property type="match status" value="1"/>
</dbReference>